<gene>
    <name evidence="6" type="ORF">IAD15_01470</name>
</gene>
<dbReference type="Proteomes" id="UP000824175">
    <property type="component" value="Unassembled WGS sequence"/>
</dbReference>
<keyword evidence="4 5" id="KW-0472">Membrane</keyword>
<feature type="transmembrane region" description="Helical" evidence="5">
    <location>
        <begin position="23"/>
        <end position="43"/>
    </location>
</feature>
<feature type="transmembrane region" description="Helical" evidence="5">
    <location>
        <begin position="183"/>
        <end position="211"/>
    </location>
</feature>
<accession>A0A9D1HLP1</accession>
<feature type="transmembrane region" description="Helical" evidence="5">
    <location>
        <begin position="223"/>
        <end position="247"/>
    </location>
</feature>
<name>A0A9D1HLP1_9FIRM</name>
<keyword evidence="3 5" id="KW-1133">Transmembrane helix</keyword>
<dbReference type="PANTHER" id="PTHR30520:SF8">
    <property type="entry name" value="NITRITE TRANSPORTER NIRC"/>
    <property type="match status" value="1"/>
</dbReference>
<comment type="caution">
    <text evidence="6">The sequence shown here is derived from an EMBL/GenBank/DDBJ whole genome shotgun (WGS) entry which is preliminary data.</text>
</comment>
<evidence type="ECO:0000256" key="2">
    <source>
        <dbReference type="ARBA" id="ARBA00022692"/>
    </source>
</evidence>
<dbReference type="InterPro" id="IPR023271">
    <property type="entry name" value="Aquaporin-like"/>
</dbReference>
<protein>
    <submittedName>
        <fullName evidence="6">Formate/nitrite transporter family protein</fullName>
    </submittedName>
</protein>
<dbReference type="AlphaFoldDB" id="A0A9D1HLP1"/>
<comment type="subcellular location">
    <subcellularLocation>
        <location evidence="1">Membrane</location>
        <topology evidence="1">Multi-pass membrane protein</topology>
    </subcellularLocation>
</comment>
<dbReference type="InterPro" id="IPR000292">
    <property type="entry name" value="For/NO2_transpt"/>
</dbReference>
<evidence type="ECO:0000313" key="6">
    <source>
        <dbReference type="EMBL" id="HIU12726.1"/>
    </source>
</evidence>
<evidence type="ECO:0000256" key="1">
    <source>
        <dbReference type="ARBA" id="ARBA00004141"/>
    </source>
</evidence>
<feature type="transmembrane region" description="Helical" evidence="5">
    <location>
        <begin position="63"/>
        <end position="92"/>
    </location>
</feature>
<dbReference type="GO" id="GO:0005886">
    <property type="term" value="C:plasma membrane"/>
    <property type="evidence" value="ECO:0007669"/>
    <property type="project" value="TreeGrafter"/>
</dbReference>
<feature type="transmembrane region" description="Helical" evidence="5">
    <location>
        <begin position="146"/>
        <end position="171"/>
    </location>
</feature>
<reference evidence="6" key="2">
    <citation type="journal article" date="2021" name="PeerJ">
        <title>Extensive microbial diversity within the chicken gut microbiome revealed by metagenomics and culture.</title>
        <authorList>
            <person name="Gilroy R."/>
            <person name="Ravi A."/>
            <person name="Getino M."/>
            <person name="Pursley I."/>
            <person name="Horton D.L."/>
            <person name="Alikhan N.F."/>
            <person name="Baker D."/>
            <person name="Gharbi K."/>
            <person name="Hall N."/>
            <person name="Watson M."/>
            <person name="Adriaenssens E.M."/>
            <person name="Foster-Nyarko E."/>
            <person name="Jarju S."/>
            <person name="Secka A."/>
            <person name="Antonio M."/>
            <person name="Oren A."/>
            <person name="Chaudhuri R.R."/>
            <person name="La Ragione R."/>
            <person name="Hildebrand F."/>
            <person name="Pallen M.J."/>
        </authorList>
    </citation>
    <scope>NUCLEOTIDE SEQUENCE</scope>
    <source>
        <strain evidence="6">CHK195-11698</strain>
    </source>
</reference>
<evidence type="ECO:0000313" key="7">
    <source>
        <dbReference type="Proteomes" id="UP000824175"/>
    </source>
</evidence>
<evidence type="ECO:0000256" key="5">
    <source>
        <dbReference type="SAM" id="Phobius"/>
    </source>
</evidence>
<keyword evidence="2 5" id="KW-0812">Transmembrane</keyword>
<dbReference type="Pfam" id="PF01226">
    <property type="entry name" value="Form_Nir_trans"/>
    <property type="match status" value="1"/>
</dbReference>
<proteinExistence type="predicted"/>
<sequence>MNDIEMLNKKAFTKYDRCTQKPLSFFFMAIMAGFYLGGALILSNSLGAVFQSVSPEVAKFLNAASFGVGLVAITSLGGELFTGNCLTTIIPVLDGKLPFLKLKWTWIICFLGNLFGISFLVFLFYLSGSLQETIQPYVLQTFQTKLAVPVGQLILRSILCNFMVCLAAFASMKINDGFTRTTIMFLMVMAFVFAGMEHCIANIGTFTLALLYDFSFASLGQVIIHMIICTLGNIVGGSLLFAIPLYLSNKK</sequence>
<dbReference type="PANTHER" id="PTHR30520">
    <property type="entry name" value="FORMATE TRANSPORTER-RELATED"/>
    <property type="match status" value="1"/>
</dbReference>
<evidence type="ECO:0000256" key="3">
    <source>
        <dbReference type="ARBA" id="ARBA00022989"/>
    </source>
</evidence>
<dbReference type="Gene3D" id="1.20.1080.10">
    <property type="entry name" value="Glycerol uptake facilitator protein"/>
    <property type="match status" value="1"/>
</dbReference>
<evidence type="ECO:0000256" key="4">
    <source>
        <dbReference type="ARBA" id="ARBA00023136"/>
    </source>
</evidence>
<dbReference type="GO" id="GO:0015499">
    <property type="term" value="F:formate transmembrane transporter activity"/>
    <property type="evidence" value="ECO:0007669"/>
    <property type="project" value="TreeGrafter"/>
</dbReference>
<reference evidence="6" key="1">
    <citation type="submission" date="2020-10" db="EMBL/GenBank/DDBJ databases">
        <authorList>
            <person name="Gilroy R."/>
        </authorList>
    </citation>
    <scope>NUCLEOTIDE SEQUENCE</scope>
    <source>
        <strain evidence="6">CHK195-11698</strain>
    </source>
</reference>
<dbReference type="EMBL" id="DVMJ01000008">
    <property type="protein sequence ID" value="HIU12726.1"/>
    <property type="molecule type" value="Genomic_DNA"/>
</dbReference>
<organism evidence="6 7">
    <name type="scientific">Candidatus Fimiplasma intestinipullorum</name>
    <dbReference type="NCBI Taxonomy" id="2840825"/>
    <lineage>
        <taxon>Bacteria</taxon>
        <taxon>Bacillati</taxon>
        <taxon>Bacillota</taxon>
        <taxon>Clostridia</taxon>
        <taxon>Eubacteriales</taxon>
        <taxon>Candidatus Fimiplasma</taxon>
    </lineage>
</organism>
<feature type="transmembrane region" description="Helical" evidence="5">
    <location>
        <begin position="104"/>
        <end position="126"/>
    </location>
</feature>